<dbReference type="SMART" id="SM00729">
    <property type="entry name" value="Elp3"/>
    <property type="match status" value="1"/>
</dbReference>
<keyword evidence="2" id="KW-0479">Metal-binding</keyword>
<evidence type="ECO:0000259" key="6">
    <source>
        <dbReference type="PROSITE" id="PS51918"/>
    </source>
</evidence>
<dbReference type="SUPFAM" id="SSF102114">
    <property type="entry name" value="Radical SAM enzymes"/>
    <property type="match status" value="1"/>
</dbReference>
<dbReference type="eggNOG" id="COG0635">
    <property type="taxonomic scope" value="Bacteria"/>
</dbReference>
<dbReference type="Pfam" id="PF04055">
    <property type="entry name" value="Radical_SAM"/>
    <property type="match status" value="1"/>
</dbReference>
<dbReference type="InterPro" id="IPR058240">
    <property type="entry name" value="rSAM_sf"/>
</dbReference>
<evidence type="ECO:0000256" key="4">
    <source>
        <dbReference type="ARBA" id="ARBA00023014"/>
    </source>
</evidence>
<evidence type="ECO:0000313" key="8">
    <source>
        <dbReference type="Proteomes" id="UP000009891"/>
    </source>
</evidence>
<dbReference type="GO" id="GO:0046872">
    <property type="term" value="F:metal ion binding"/>
    <property type="evidence" value="ECO:0007669"/>
    <property type="project" value="UniProtKB-KW"/>
</dbReference>
<keyword evidence="8" id="KW-1185">Reference proteome</keyword>
<evidence type="ECO:0000256" key="2">
    <source>
        <dbReference type="ARBA" id="ARBA00022723"/>
    </source>
</evidence>
<dbReference type="InterPro" id="IPR013785">
    <property type="entry name" value="Aldolase_TIM"/>
</dbReference>
<keyword evidence="4" id="KW-0411">Iron-sulfur</keyword>
<organism evidence="7 8">
    <name type="scientific">Veillonella seminalis ACS-216-V-Col6b</name>
    <dbReference type="NCBI Taxonomy" id="883156"/>
    <lineage>
        <taxon>Bacteria</taxon>
        <taxon>Bacillati</taxon>
        <taxon>Bacillota</taxon>
        <taxon>Negativicutes</taxon>
        <taxon>Veillonellales</taxon>
        <taxon>Veillonellaceae</taxon>
        <taxon>Veillonella</taxon>
    </lineage>
</organism>
<protein>
    <recommendedName>
        <fullName evidence="6">Radical SAM core domain-containing protein</fullName>
    </recommendedName>
</protein>
<dbReference type="SFLD" id="SFLDS00029">
    <property type="entry name" value="Radical_SAM"/>
    <property type="match status" value="1"/>
</dbReference>
<keyword evidence="1" id="KW-0949">S-adenosyl-L-methionine</keyword>
<dbReference type="GO" id="GO:0005737">
    <property type="term" value="C:cytoplasm"/>
    <property type="evidence" value="ECO:0007669"/>
    <property type="project" value="TreeGrafter"/>
</dbReference>
<accession>K9D576</accession>
<proteinExistence type="predicted"/>
<dbReference type="InterPro" id="IPR007197">
    <property type="entry name" value="rSAM"/>
</dbReference>
<dbReference type="PROSITE" id="PS51918">
    <property type="entry name" value="RADICAL_SAM"/>
    <property type="match status" value="1"/>
</dbReference>
<dbReference type="GO" id="GO:0051539">
    <property type="term" value="F:4 iron, 4 sulfur cluster binding"/>
    <property type="evidence" value="ECO:0007669"/>
    <property type="project" value="TreeGrafter"/>
</dbReference>
<gene>
    <name evidence="7" type="ORF">HMPREF9282_00176</name>
</gene>
<dbReference type="PANTHER" id="PTHR13932">
    <property type="entry name" value="COPROPORPHYRINIGEN III OXIDASE"/>
    <property type="match status" value="1"/>
</dbReference>
<evidence type="ECO:0000256" key="1">
    <source>
        <dbReference type="ARBA" id="ARBA00022691"/>
    </source>
</evidence>
<reference evidence="7 8" key="1">
    <citation type="submission" date="2012-09" db="EMBL/GenBank/DDBJ databases">
        <title>The Genome Sequence of Veillonella ratti ACS-216-V-COL6B.</title>
        <authorList>
            <consortium name="The Broad Institute Genome Sequencing Platform"/>
            <person name="Earl A."/>
            <person name="Ward D."/>
            <person name="Feldgarden M."/>
            <person name="Gevers D."/>
            <person name="Saerens B."/>
            <person name="Vaneechoutte M."/>
            <person name="Walker B."/>
            <person name="Young S.K."/>
            <person name="Zeng Q."/>
            <person name="Gargeya S."/>
            <person name="Fitzgerald M."/>
            <person name="Haas B."/>
            <person name="Abouelleil A."/>
            <person name="Alvarado L."/>
            <person name="Arachchi H.M."/>
            <person name="Berlin A."/>
            <person name="Chapman S.B."/>
            <person name="Goldberg J."/>
            <person name="Griggs A."/>
            <person name="Gujja S."/>
            <person name="Hansen M."/>
            <person name="Howarth C."/>
            <person name="Imamovic A."/>
            <person name="Larimer J."/>
            <person name="McCowen C."/>
            <person name="Montmayeur A."/>
            <person name="Murphy C."/>
            <person name="Neiman D."/>
            <person name="Pearson M."/>
            <person name="Priest M."/>
            <person name="Roberts A."/>
            <person name="Saif S."/>
            <person name="Shea T."/>
            <person name="Sisk P."/>
            <person name="Sykes S."/>
            <person name="Wortman J."/>
            <person name="Nusbaum C."/>
            <person name="Birren B."/>
        </authorList>
    </citation>
    <scope>NUCLEOTIDE SEQUENCE [LARGE SCALE GENOMIC DNA]</scope>
    <source>
        <strain evidence="7 8">ACS-216-V-Col6b</strain>
    </source>
</reference>
<dbReference type="NCBIfam" id="TIGR04107">
    <property type="entry name" value="rSAM_HutW"/>
    <property type="match status" value="1"/>
</dbReference>
<dbReference type="RefSeq" id="WP_006555076.1">
    <property type="nucleotide sequence ID" value="NZ_JH992936.1"/>
</dbReference>
<keyword evidence="3" id="KW-0408">Iron</keyword>
<dbReference type="STRING" id="883156.HMPREF9282_00176"/>
<dbReference type="SFLD" id="SFLDG01065">
    <property type="entry name" value="anaerobic_coproporphyrinogen-I"/>
    <property type="match status" value="1"/>
</dbReference>
<dbReference type="PATRIC" id="fig|883156.3.peg.178"/>
<dbReference type="SFLD" id="SFLDG01082">
    <property type="entry name" value="B12-binding_domain_containing"/>
    <property type="match status" value="1"/>
</dbReference>
<dbReference type="HOGENOM" id="CLU_027579_4_0_9"/>
<dbReference type="EMBL" id="AHAF01000001">
    <property type="protein sequence ID" value="EKU79368.1"/>
    <property type="molecule type" value="Genomic_DNA"/>
</dbReference>
<evidence type="ECO:0000256" key="3">
    <source>
        <dbReference type="ARBA" id="ARBA00023004"/>
    </source>
</evidence>
<evidence type="ECO:0000256" key="5">
    <source>
        <dbReference type="SAM" id="MobiDB-lite"/>
    </source>
</evidence>
<dbReference type="PANTHER" id="PTHR13932:SF9">
    <property type="entry name" value="COPROPORPHYRINOGEN III OXIDASE"/>
    <property type="match status" value="1"/>
</dbReference>
<dbReference type="Proteomes" id="UP000009891">
    <property type="component" value="Unassembled WGS sequence"/>
</dbReference>
<dbReference type="SFLD" id="SFLDF00311">
    <property type="entry name" value="heme_degradation_proteins_(Hut"/>
    <property type="match status" value="1"/>
</dbReference>
<dbReference type="Gene3D" id="3.20.20.70">
    <property type="entry name" value="Aldolase class I"/>
    <property type="match status" value="1"/>
</dbReference>
<comment type="caution">
    <text evidence="7">The sequence shown here is derived from an EMBL/GenBank/DDBJ whole genome shotgun (WGS) entry which is preliminary data.</text>
</comment>
<dbReference type="InterPro" id="IPR034505">
    <property type="entry name" value="Coproporphyrinogen-III_oxidase"/>
</dbReference>
<dbReference type="AlphaFoldDB" id="K9D576"/>
<evidence type="ECO:0000313" key="7">
    <source>
        <dbReference type="EMBL" id="EKU79368.1"/>
    </source>
</evidence>
<sequence>MMKPEELFAKMSPEQRLMQLGRATDNPLMEAFDAKRVVHAGLNGRPLSPEEAQATWQKVMATEPVKGQLQSAYIHIPFCQTKCLYCGFFQNAANQSAEDRYIDLLIQDLESDATQRRLKDGLIQTVFIGGGTPTSLSAKNAARLLQTIKKCLPLANDYELTLEGRINDVVPEKMDAWFANGVNRMSLGVQSFHTKIRRQLGRLDDRETILERLRQLKEYNQCALVVDLIYGLPDQTPEKWQEDLEMLEAAPIDGMDLYQLNVFENSDLNTAIKNGKVSPAATTREQATMYAQARAFVDTYNYRRLSACHWSRSSRERSLYNSMAKRGYPMFPFGCGAGGNVGGYATMLHRSLGAYEHMVEAGQKPFMVLMKQSPLQEMANIIVDQLEHCYFDLKPLIAYDERLAELKWLFDVWCERGLCEHNGIMYKLTIAGEFWHVNLTQTTIELAQYLLTGESTMLHEKIAAQNAPGKPSGHPGGMPKGHPAGVSRRAHPMGGHPGGMPKDHMEGMIKGHPAEMPKGHPPMGGHPGHISKEMR</sequence>
<feature type="domain" description="Radical SAM core" evidence="6">
    <location>
        <begin position="64"/>
        <end position="301"/>
    </location>
</feature>
<dbReference type="InterPro" id="IPR026332">
    <property type="entry name" value="HutW"/>
</dbReference>
<feature type="region of interest" description="Disordered" evidence="5">
    <location>
        <begin position="514"/>
        <end position="535"/>
    </location>
</feature>
<name>K9D576_9FIRM</name>
<dbReference type="InterPro" id="IPR006638">
    <property type="entry name" value="Elp3/MiaA/NifB-like_rSAM"/>
</dbReference>
<dbReference type="GO" id="GO:0003824">
    <property type="term" value="F:catalytic activity"/>
    <property type="evidence" value="ECO:0007669"/>
    <property type="project" value="InterPro"/>
</dbReference>
<dbReference type="GO" id="GO:0006779">
    <property type="term" value="P:porphyrin-containing compound biosynthetic process"/>
    <property type="evidence" value="ECO:0007669"/>
    <property type="project" value="TreeGrafter"/>
</dbReference>
<feature type="region of interest" description="Disordered" evidence="5">
    <location>
        <begin position="464"/>
        <end position="502"/>
    </location>
</feature>